<organism evidence="3">
    <name type="scientific">Auxenochlorella protothecoides</name>
    <name type="common">Green microalga</name>
    <name type="synonym">Chlorella protothecoides</name>
    <dbReference type="NCBI Taxonomy" id="3075"/>
    <lineage>
        <taxon>Eukaryota</taxon>
        <taxon>Viridiplantae</taxon>
        <taxon>Chlorophyta</taxon>
        <taxon>core chlorophytes</taxon>
        <taxon>Trebouxiophyceae</taxon>
        <taxon>Chlorellales</taxon>
        <taxon>Chlorellaceae</taxon>
        <taxon>Auxenochlorella</taxon>
    </lineage>
</organism>
<proteinExistence type="predicted"/>
<dbReference type="EMBL" id="GDKF01004358">
    <property type="protein sequence ID" value="JAT74264.1"/>
    <property type="molecule type" value="Transcribed_RNA"/>
</dbReference>
<feature type="region of interest" description="Disordered" evidence="1">
    <location>
        <begin position="25"/>
        <end position="47"/>
    </location>
</feature>
<dbReference type="AlphaFoldDB" id="A0A1D2A502"/>
<gene>
    <name evidence="3" type="ORF">g.100098</name>
</gene>
<name>A0A1D2A502_AUXPR</name>
<feature type="compositionally biased region" description="Basic and acidic residues" evidence="1">
    <location>
        <begin position="26"/>
        <end position="35"/>
    </location>
</feature>
<sequence>MLRQKSATCLAITLCIVALLLSGAHSSDESPEPVRRSYNPRGWQPTSPALVLEPIRLPKPAAEPEGSSSQASSGLQECLALLKVKSAELEACDRPAARVSNPPASALYALGWLAFPAGLICGVFLGAAAAQLPGTADMFGALAAADLLPAGGREALSTHQIETGPCSGTQAPAAEAQVLEELTGTPPPAPPLLAEAAIHKAAPLDTPEPVQEDSQAHAGSTGAPGTSAGLHPLPGGDPSTDDASSSATGLGSSALLSPLHEGRDAGWALTATETSELHAAASVVKTMTQAMGLKVAELAPAEQVQLMHSVLTTWQVRLARTHGQAMVRQGEEANELRTGSLGVARAEARRRALVAVDRQLEAGLAAYRAAAADTLVFGLVVAAALALRWGAQRGAFAPLSVRCGALRWRGWAPWALLLTARRAACLLTQAANVCAGLATLCALPWVMHRLGLLDAGRAPLTRLVLGLGLGCGAAGRDAVRRLGGGTAAWTLVWGTWVGVHAGMQALGRLQAGRVRERARAALERDLEVAPPGSGLGGLTAALCLLQGVLLPATISWFTFYSLETGLEWGWW</sequence>
<evidence type="ECO:0000256" key="2">
    <source>
        <dbReference type="SAM" id="SignalP"/>
    </source>
</evidence>
<protein>
    <submittedName>
        <fullName evidence="3">Uncharacterized protein</fullName>
    </submittedName>
</protein>
<keyword evidence="2" id="KW-0732">Signal</keyword>
<feature type="compositionally biased region" description="Low complexity" evidence="1">
    <location>
        <begin position="216"/>
        <end position="257"/>
    </location>
</feature>
<feature type="signal peptide" evidence="2">
    <location>
        <begin position="1"/>
        <end position="26"/>
    </location>
</feature>
<feature type="region of interest" description="Disordered" evidence="1">
    <location>
        <begin position="205"/>
        <end position="257"/>
    </location>
</feature>
<accession>A0A1D2A502</accession>
<feature type="chain" id="PRO_5008901385" evidence="2">
    <location>
        <begin position="27"/>
        <end position="571"/>
    </location>
</feature>
<evidence type="ECO:0000256" key="1">
    <source>
        <dbReference type="SAM" id="MobiDB-lite"/>
    </source>
</evidence>
<reference evidence="3" key="1">
    <citation type="submission" date="2015-08" db="EMBL/GenBank/DDBJ databases">
        <authorList>
            <person name="Babu N.S."/>
            <person name="Beckwith C.J."/>
            <person name="Beseler K.G."/>
            <person name="Brison A."/>
            <person name="Carone J.V."/>
            <person name="Caskin T.P."/>
            <person name="Diamond M."/>
            <person name="Durham M.E."/>
            <person name="Foxe J.M."/>
            <person name="Go M."/>
            <person name="Henderson B.A."/>
            <person name="Jones I.B."/>
            <person name="McGettigan J.A."/>
            <person name="Micheletti S.J."/>
            <person name="Nasrallah M.E."/>
            <person name="Ortiz D."/>
            <person name="Piller C.R."/>
            <person name="Privatt S.R."/>
            <person name="Schneider S.L."/>
            <person name="Sharp S."/>
            <person name="Smith T.C."/>
            <person name="Stanton J.D."/>
            <person name="Ullery H.E."/>
            <person name="Wilson R.J."/>
            <person name="Serrano M.G."/>
            <person name="Buck G."/>
            <person name="Lee V."/>
            <person name="Wang Y."/>
            <person name="Carvalho R."/>
            <person name="Voegtly L."/>
            <person name="Shi R."/>
            <person name="Duckworth R."/>
            <person name="Johnson A."/>
            <person name="Loviza R."/>
            <person name="Walstead R."/>
            <person name="Shah Z."/>
            <person name="Kiflezghi M."/>
            <person name="Wade K."/>
            <person name="Ball S.L."/>
            <person name="Bradley K.W."/>
            <person name="Asai D.J."/>
            <person name="Bowman C.A."/>
            <person name="Russell D.A."/>
            <person name="Pope W.H."/>
            <person name="Jacobs-Sera D."/>
            <person name="Hendrix R.W."/>
            <person name="Hatfull G.F."/>
        </authorList>
    </citation>
    <scope>NUCLEOTIDE SEQUENCE</scope>
</reference>
<evidence type="ECO:0000313" key="3">
    <source>
        <dbReference type="EMBL" id="JAT74264.1"/>
    </source>
</evidence>